<dbReference type="Proteomes" id="UP000791440">
    <property type="component" value="Unassembled WGS sequence"/>
</dbReference>
<dbReference type="PROSITE" id="PS52035">
    <property type="entry name" value="PEPTIDASE_M14"/>
    <property type="match status" value="1"/>
</dbReference>
<dbReference type="GO" id="GO:0004181">
    <property type="term" value="F:metallocarboxypeptidase activity"/>
    <property type="evidence" value="ECO:0007669"/>
    <property type="project" value="InterPro"/>
</dbReference>
<dbReference type="PANTHER" id="PTHR11705">
    <property type="entry name" value="PROTEASE FAMILY M14 CARBOXYPEPTIDASE A,B"/>
    <property type="match status" value="1"/>
</dbReference>
<evidence type="ECO:0000256" key="1">
    <source>
        <dbReference type="ARBA" id="ARBA00001947"/>
    </source>
</evidence>
<evidence type="ECO:0000313" key="6">
    <source>
        <dbReference type="Proteomes" id="UP000791440"/>
    </source>
</evidence>
<dbReference type="GO" id="GO:0006508">
    <property type="term" value="P:proteolysis"/>
    <property type="evidence" value="ECO:0007669"/>
    <property type="project" value="UniProtKB-KW"/>
</dbReference>
<reference evidence="5" key="2">
    <citation type="submission" date="2020-12" db="EMBL/GenBank/DDBJ databases">
        <authorList>
            <person name="Kanost M."/>
        </authorList>
    </citation>
    <scope>NUCLEOTIDE SEQUENCE</scope>
</reference>
<accession>A0A921Z1A2</accession>
<dbReference type="Pfam" id="PF02244">
    <property type="entry name" value="Propep_M14"/>
    <property type="match status" value="1"/>
</dbReference>
<dbReference type="GO" id="GO:0008270">
    <property type="term" value="F:zinc ion binding"/>
    <property type="evidence" value="ECO:0007669"/>
    <property type="project" value="InterPro"/>
</dbReference>
<dbReference type="EMBL" id="JH668358">
    <property type="protein sequence ID" value="KAG6448464.1"/>
    <property type="molecule type" value="Genomic_DNA"/>
</dbReference>
<dbReference type="AlphaFoldDB" id="A0A921Z1A2"/>
<evidence type="ECO:0000259" key="4">
    <source>
        <dbReference type="PROSITE" id="PS52035"/>
    </source>
</evidence>
<proteinExistence type="inferred from homology"/>
<evidence type="ECO:0000256" key="3">
    <source>
        <dbReference type="PROSITE-ProRule" id="PRU01379"/>
    </source>
</evidence>
<keyword evidence="6" id="KW-1185">Reference proteome</keyword>
<dbReference type="Pfam" id="PF00246">
    <property type="entry name" value="Peptidase_M14"/>
    <property type="match status" value="2"/>
</dbReference>
<sequence>MVLVSKDKRSELEEILKAENIEFEVKTENIKELLDLEENLLEDVSKKSYNASRSAGLPFDRIYTYKQVDEYLEMLAKQFPETVKIVNAGKSFEGRDMKYLKISTSNFEARFWRKNRATGFIPANVCVGVDLNRNFDINWSTASSGNVCLDTFHGSAPFSEPETANIRDIFTEYSDRLELFLDIHSFGSMILYGWGTGVLPDNGLIFHSVAVRMANAIDTVKMPWNRNYIVGNSALVLYQASGSAMDYGIVGGADLSYTYELPGFRGGSGMMGFLVNPEFIEQAGFETWEGIKVGARHVRDKFKRKARFYAIYEVSVKDYDQGKFFNQLQYELDVDLWSYAAPERPGMVRVSKHKRSEFEDVLIANNIEFKIRTENIKELLDLEDQLHARVSRKSYNMSRTAGLPFDRIHTYKQVIKASFTQE</sequence>
<evidence type="ECO:0000313" key="5">
    <source>
        <dbReference type="EMBL" id="KAG6448464.1"/>
    </source>
</evidence>
<feature type="domain" description="Peptidase M14" evidence="4">
    <location>
        <begin position="104"/>
        <end position="298"/>
    </location>
</feature>
<comment type="similarity">
    <text evidence="2 3">Belongs to the peptidase M14 family.</text>
</comment>
<organism evidence="5 6">
    <name type="scientific">Manduca sexta</name>
    <name type="common">Tobacco hawkmoth</name>
    <name type="synonym">Tobacco hornworm</name>
    <dbReference type="NCBI Taxonomy" id="7130"/>
    <lineage>
        <taxon>Eukaryota</taxon>
        <taxon>Metazoa</taxon>
        <taxon>Ecdysozoa</taxon>
        <taxon>Arthropoda</taxon>
        <taxon>Hexapoda</taxon>
        <taxon>Insecta</taxon>
        <taxon>Pterygota</taxon>
        <taxon>Neoptera</taxon>
        <taxon>Endopterygota</taxon>
        <taxon>Lepidoptera</taxon>
        <taxon>Glossata</taxon>
        <taxon>Ditrysia</taxon>
        <taxon>Bombycoidea</taxon>
        <taxon>Sphingidae</taxon>
        <taxon>Sphinginae</taxon>
        <taxon>Sphingini</taxon>
        <taxon>Manduca</taxon>
    </lineage>
</organism>
<reference evidence="5" key="1">
    <citation type="journal article" date="2016" name="Insect Biochem. Mol. Biol.">
        <title>Multifaceted biological insights from a draft genome sequence of the tobacco hornworm moth, Manduca sexta.</title>
        <authorList>
            <person name="Kanost M.R."/>
            <person name="Arrese E.L."/>
            <person name="Cao X."/>
            <person name="Chen Y.R."/>
            <person name="Chellapilla S."/>
            <person name="Goldsmith M.R."/>
            <person name="Grosse-Wilde E."/>
            <person name="Heckel D.G."/>
            <person name="Herndon N."/>
            <person name="Jiang H."/>
            <person name="Papanicolaou A."/>
            <person name="Qu J."/>
            <person name="Soulages J.L."/>
            <person name="Vogel H."/>
            <person name="Walters J."/>
            <person name="Waterhouse R.M."/>
            <person name="Ahn S.J."/>
            <person name="Almeida F.C."/>
            <person name="An C."/>
            <person name="Aqrawi P."/>
            <person name="Bretschneider A."/>
            <person name="Bryant W.B."/>
            <person name="Bucks S."/>
            <person name="Chao H."/>
            <person name="Chevignon G."/>
            <person name="Christen J.M."/>
            <person name="Clarke D.F."/>
            <person name="Dittmer N.T."/>
            <person name="Ferguson L.C.F."/>
            <person name="Garavelou S."/>
            <person name="Gordon K.H.J."/>
            <person name="Gunaratna R.T."/>
            <person name="Han Y."/>
            <person name="Hauser F."/>
            <person name="He Y."/>
            <person name="Heidel-Fischer H."/>
            <person name="Hirsh A."/>
            <person name="Hu Y."/>
            <person name="Jiang H."/>
            <person name="Kalra D."/>
            <person name="Klinner C."/>
            <person name="Konig C."/>
            <person name="Kovar C."/>
            <person name="Kroll A.R."/>
            <person name="Kuwar S.S."/>
            <person name="Lee S.L."/>
            <person name="Lehman R."/>
            <person name="Li K."/>
            <person name="Li Z."/>
            <person name="Liang H."/>
            <person name="Lovelace S."/>
            <person name="Lu Z."/>
            <person name="Mansfield J.H."/>
            <person name="McCulloch K.J."/>
            <person name="Mathew T."/>
            <person name="Morton B."/>
            <person name="Muzny D.M."/>
            <person name="Neunemann D."/>
            <person name="Ongeri F."/>
            <person name="Pauchet Y."/>
            <person name="Pu L.L."/>
            <person name="Pyrousis I."/>
            <person name="Rao X.J."/>
            <person name="Redding A."/>
            <person name="Roesel C."/>
            <person name="Sanchez-Gracia A."/>
            <person name="Schaack S."/>
            <person name="Shukla A."/>
            <person name="Tetreau G."/>
            <person name="Wang Y."/>
            <person name="Xiong G.H."/>
            <person name="Traut W."/>
            <person name="Walsh T.K."/>
            <person name="Worley K.C."/>
            <person name="Wu D."/>
            <person name="Wu W."/>
            <person name="Wu Y.Q."/>
            <person name="Zhang X."/>
            <person name="Zou Z."/>
            <person name="Zucker H."/>
            <person name="Briscoe A.D."/>
            <person name="Burmester T."/>
            <person name="Clem R.J."/>
            <person name="Feyereisen R."/>
            <person name="Grimmelikhuijzen C.J.P."/>
            <person name="Hamodrakas S.J."/>
            <person name="Hansson B.S."/>
            <person name="Huguet E."/>
            <person name="Jermiin L.S."/>
            <person name="Lan Q."/>
            <person name="Lehman H.K."/>
            <person name="Lorenzen M."/>
            <person name="Merzendorfer H."/>
            <person name="Michalopoulos I."/>
            <person name="Morton D.B."/>
            <person name="Muthukrishnan S."/>
            <person name="Oakeshott J.G."/>
            <person name="Palmer W."/>
            <person name="Park Y."/>
            <person name="Passarelli A.L."/>
            <person name="Rozas J."/>
            <person name="Schwartz L.M."/>
            <person name="Smith W."/>
            <person name="Southgate A."/>
            <person name="Vilcinskas A."/>
            <person name="Vogt R."/>
            <person name="Wang P."/>
            <person name="Werren J."/>
            <person name="Yu X.Q."/>
            <person name="Zhou J.J."/>
            <person name="Brown S.J."/>
            <person name="Scherer S.E."/>
            <person name="Richards S."/>
            <person name="Blissard G.W."/>
        </authorList>
    </citation>
    <scope>NUCLEOTIDE SEQUENCE</scope>
</reference>
<comment type="cofactor">
    <cofactor evidence="1">
        <name>Zn(2+)</name>
        <dbReference type="ChEBI" id="CHEBI:29105"/>
    </cofactor>
</comment>
<name>A0A921Z1A2_MANSE</name>
<evidence type="ECO:0000256" key="2">
    <source>
        <dbReference type="ARBA" id="ARBA00005988"/>
    </source>
</evidence>
<dbReference type="InterPro" id="IPR003146">
    <property type="entry name" value="M14A_act_pep"/>
</dbReference>
<dbReference type="SMART" id="SM00631">
    <property type="entry name" value="Zn_pept"/>
    <property type="match status" value="1"/>
</dbReference>
<comment type="caution">
    <text evidence="5">The sequence shown here is derived from an EMBL/GenBank/DDBJ whole genome shotgun (WGS) entry which is preliminary data.</text>
</comment>
<gene>
    <name evidence="5" type="ORF">O3G_MSEX005553</name>
</gene>
<dbReference type="GO" id="GO:0005615">
    <property type="term" value="C:extracellular space"/>
    <property type="evidence" value="ECO:0007669"/>
    <property type="project" value="TreeGrafter"/>
</dbReference>
<protein>
    <recommendedName>
        <fullName evidence="4">Peptidase M14 domain-containing protein</fullName>
    </recommendedName>
</protein>
<dbReference type="InterPro" id="IPR000834">
    <property type="entry name" value="Peptidase_M14"/>
</dbReference>
<dbReference type="PANTHER" id="PTHR11705:SF140">
    <property type="entry name" value="FI02848P-RELATED"/>
    <property type="match status" value="1"/>
</dbReference>
<feature type="active site" description="Proton donor/acceptor" evidence="3">
    <location>
        <position position="260"/>
    </location>
</feature>